<comment type="similarity">
    <text evidence="2 12">Belongs to the amiloride-sensitive sodium channel (TC 1.A.6) family.</text>
</comment>
<evidence type="ECO:0000256" key="6">
    <source>
        <dbReference type="ARBA" id="ARBA00022989"/>
    </source>
</evidence>
<reference evidence="15 16" key="1">
    <citation type="submission" date="2015-12" db="EMBL/GenBank/DDBJ databases">
        <title>The genome of Folsomia candida.</title>
        <authorList>
            <person name="Faddeeva A."/>
            <person name="Derks M.F."/>
            <person name="Anvar Y."/>
            <person name="Smit S."/>
            <person name="Van Straalen N."/>
            <person name="Roelofs D."/>
        </authorList>
    </citation>
    <scope>NUCLEOTIDE SEQUENCE [LARGE SCALE GENOMIC DNA]</scope>
    <source>
        <strain evidence="15 16">VU population</strain>
        <tissue evidence="15">Whole body</tissue>
    </source>
</reference>
<evidence type="ECO:0000256" key="2">
    <source>
        <dbReference type="ARBA" id="ARBA00007193"/>
    </source>
</evidence>
<keyword evidence="8 12" id="KW-0406">Ion transport</keyword>
<keyword evidence="9" id="KW-0472">Membrane</keyword>
<dbReference type="Proteomes" id="UP000198287">
    <property type="component" value="Unassembled WGS sequence"/>
</dbReference>
<dbReference type="PANTHER" id="PTHR11690">
    <property type="entry name" value="AMILORIDE-SENSITIVE SODIUM CHANNEL-RELATED"/>
    <property type="match status" value="1"/>
</dbReference>
<dbReference type="PROSITE" id="PS01206">
    <property type="entry name" value="ASC"/>
    <property type="match status" value="1"/>
</dbReference>
<dbReference type="InterPro" id="IPR000477">
    <property type="entry name" value="RT_dom"/>
</dbReference>
<dbReference type="Gene3D" id="1.10.287.820">
    <property type="entry name" value="Acid-sensing ion channel domain"/>
    <property type="match status" value="1"/>
</dbReference>
<dbReference type="InterPro" id="IPR004875">
    <property type="entry name" value="DDE_SF_endonuclease_dom"/>
</dbReference>
<evidence type="ECO:0000313" key="15">
    <source>
        <dbReference type="EMBL" id="OXA63637.1"/>
    </source>
</evidence>
<comment type="subcellular location">
    <subcellularLocation>
        <location evidence="1">Membrane</location>
        <topology evidence="1">Multi-pass membrane protein</topology>
    </subcellularLocation>
</comment>
<evidence type="ECO:0000256" key="4">
    <source>
        <dbReference type="ARBA" id="ARBA00022461"/>
    </source>
</evidence>
<gene>
    <name evidence="15" type="ORF">Fcan01_01728</name>
</gene>
<dbReference type="GO" id="GO:0005886">
    <property type="term" value="C:plasma membrane"/>
    <property type="evidence" value="ECO:0007669"/>
    <property type="project" value="TreeGrafter"/>
</dbReference>
<evidence type="ECO:0000256" key="7">
    <source>
        <dbReference type="ARBA" id="ARBA00023053"/>
    </source>
</evidence>
<name>A0A226F2H2_FOLCA</name>
<keyword evidence="7" id="KW-0915">Sodium</keyword>
<dbReference type="GO" id="GO:0003676">
    <property type="term" value="F:nucleic acid binding"/>
    <property type="evidence" value="ECO:0007669"/>
    <property type="project" value="InterPro"/>
</dbReference>
<dbReference type="InterPro" id="IPR001873">
    <property type="entry name" value="ENaC"/>
</dbReference>
<feature type="region of interest" description="Disordered" evidence="13">
    <location>
        <begin position="1070"/>
        <end position="1134"/>
    </location>
</feature>
<accession>A0A226F2H2</accession>
<feature type="domain" description="Reverse transcriptase" evidence="14">
    <location>
        <begin position="1450"/>
        <end position="1701"/>
    </location>
</feature>
<evidence type="ECO:0000256" key="5">
    <source>
        <dbReference type="ARBA" id="ARBA00022692"/>
    </source>
</evidence>
<evidence type="ECO:0000256" key="12">
    <source>
        <dbReference type="RuleBase" id="RU000679"/>
    </source>
</evidence>
<evidence type="ECO:0000256" key="11">
    <source>
        <dbReference type="ARBA" id="ARBA00023303"/>
    </source>
</evidence>
<sequence>MGHPLIVTLETKETDVADLEFPGFSVAPYGGMKSNLIANIFHYNFMGYIIDNEEFIDYDDIDHVALNGSALIADQICSFKTTFAGQHEVLNFNNAHTFVNIDGTLIDNVNNSDMSSRILPFVKKGVVGCSEILEACSSGGKNSTCKGMLKSYVSEVGSTCVFNTIPTQSTRRNDTIQSALGDEYTRKEIERWEGMSLDREKPGMDAKNASPVWRQKVPGKTSGVAFIMKQNEDYACPHTEGTGFTLGIPTDEPDIQRFGYTLEYGREISVAIFPDVLNADEDVRDIAPERRDCYFSDDQGKAKLDYYKKYSKQNCLRECVAKEVARICNCSAFYHPGNPGRSLCNTTGMECVRDKEKVLYDEGLKQTCPDCWPNCREIKYTVVISSIPLAPHHVEKYKSTSGLNFNDTGNFSIVYVYCGVDSVRASRNSLRYGWFEKIGLIGGIVSMITGLNLLDLIELIIVIVALILELKRKIDCNSFLCQNSGGCQYFKIMAKIISLCEAALGLAKVRYEKSGGNSLDFPNKMELAEKVIQIITRMISDQSSDIETIISLEYDCDGDIDIYPDTYNNSSENAIVCDNSDEDDSEDEENSEELSQQVSQDWEETRIDEVNFSYQEMVNILSFYDKAKKNKFAQTKRRYNKVKYPVTIIRIRDYVNKKNTVANKFKELEHFVIHRFNSARLSMFHVSELDLIRWGAIKARELDLKFKASRKWLHSFKVRNRIVARKITKYVTAREIENQDNVEDEACCFVNEVNMHRVGLSPEFIFNFDQSGFTYEFSPKRTLSHKGEKDTHGLVKSQNAKSHSYTIMPLISMAGRLTGKLLICLQEPKGVLGPRISESLVVPDNIYVTTSKSGKLDKRIMTNWINDCVKPLTNDNDIMLIYDSWEGQVDDEIYAELGEKCKREQIPAGATSLVQPLDVCIFRQYKRFRRKIFERVILDEINLDMHKRENVLRMHSLIFDQLSSEAFVPMFQYAWFACTYTEDRITFNNVNQLLFTMNCDKCESDMCQGENFIRCSHCNLHLCLTISSLRITTTSIVTISNFLQLNYKGSVSVWPARNIPAVENPASNDIELIPVRPRRDSIPPQELPERPPEEGPADPQSDELQQQLLVTPTSPTQRRRTSVSPTSPNITKKDTIASARRWIQESLLPHPNARLKKADVFSRYALFVNQSGEGGVADTTLGKYIKELRPDIISRRATGADAHTFFEGLRGVWEDSPPSGEIQPQDWGKILSKLKATTPTLRRVPKGARREVALALTKVLEDVTTNRTEESWGRLFLFPYVCLPVPQKTDKVKNLTTWVKSQVARWVADQTAPPPRHLRPPAKLPRGKEDIARKVEVKLADGDVRGAIRLACSDDSIAPKTQETLDALTAKHPPHPEPTNYPQTPETPPVLSAVEPEEIAFSISNFPPGSAGGLDSLRPQILKDLITTEQGEEGRKLIKAILNFTNVVLSGGVPDSFCPIFYGASLTALVKKTGGIRPVAVGNVWRRLVAKIALARMSPTLVKYLAPHQLGVGVKGGAEAAAHAARIYWGYAHTAPKAFLKVDFSNAFNEIRRDTILNIICERFPSMFSFLSQAYSSPSQLFYWDTPISSRRGCQQGDPVGPALFALVVQPIILAVETELNLWYLDDATLADTPEKVLIALDTIIRMGADVGLHLNTAKCEVGVLGADDHTRLQILENFRQAAPGIQEISPQSAVLLGAPLSDEAIEAVVGAKTDQLATLGTRLLELSSHSAFFLLRASISTPRLIYFLRCAPTWRRFDALTLYDARLKESMEGILNCSLSPQSWIQSSLPVAEGGLGVRHAVDVAIPCFLASAYSALPLVESLLPLYLHGTDTAIQEGEQRLNPLEPVELPPLEVRGVQATWEKPQQEAVITHLNNWAPTPEDKAHYLAMRQPNAGAWLNAVPSPQLGTLLPNETFRVACALRLGCDVCQPHKCPCGAQVSPKGYHGLSCRSSAGRHSRHAAANDARGKPLVWDFTCSDTFAPSYIPQTCVFPGAASARAEDRKHKHYQFLQDRFLFVPVAIESTGVWGKEGLSLIREIGSRITALTEEKRATSFLIQRMSIAVQRGNVTAILGTLPGGKTLDEIYFF</sequence>
<dbReference type="GO" id="GO:0015280">
    <property type="term" value="F:ligand-gated sodium channel activity"/>
    <property type="evidence" value="ECO:0007669"/>
    <property type="project" value="TreeGrafter"/>
</dbReference>
<proteinExistence type="inferred from homology"/>
<keyword evidence="4 12" id="KW-0894">Sodium channel</keyword>
<feature type="compositionally biased region" description="Low complexity" evidence="13">
    <location>
        <begin position="1110"/>
        <end position="1128"/>
    </location>
</feature>
<organism evidence="15 16">
    <name type="scientific">Folsomia candida</name>
    <name type="common">Springtail</name>
    <dbReference type="NCBI Taxonomy" id="158441"/>
    <lineage>
        <taxon>Eukaryota</taxon>
        <taxon>Metazoa</taxon>
        <taxon>Ecdysozoa</taxon>
        <taxon>Arthropoda</taxon>
        <taxon>Hexapoda</taxon>
        <taxon>Collembola</taxon>
        <taxon>Entomobryomorpha</taxon>
        <taxon>Isotomoidea</taxon>
        <taxon>Isotomidae</taxon>
        <taxon>Proisotominae</taxon>
        <taxon>Folsomia</taxon>
    </lineage>
</organism>
<comment type="caution">
    <text evidence="15">The sequence shown here is derived from an EMBL/GenBank/DDBJ whole genome shotgun (WGS) entry which is preliminary data.</text>
</comment>
<evidence type="ECO:0000256" key="1">
    <source>
        <dbReference type="ARBA" id="ARBA00004141"/>
    </source>
</evidence>
<dbReference type="Pfam" id="PF00858">
    <property type="entry name" value="ASC"/>
    <property type="match status" value="1"/>
</dbReference>
<keyword evidence="6" id="KW-1133">Transmembrane helix</keyword>
<keyword evidence="16" id="KW-1185">Reference proteome</keyword>
<dbReference type="PANTHER" id="PTHR11690:SF300">
    <property type="entry name" value="PICKPOCKET PROTEIN 19"/>
    <property type="match status" value="1"/>
</dbReference>
<evidence type="ECO:0000256" key="9">
    <source>
        <dbReference type="ARBA" id="ARBA00023136"/>
    </source>
</evidence>
<evidence type="ECO:0000256" key="10">
    <source>
        <dbReference type="ARBA" id="ARBA00023201"/>
    </source>
</evidence>
<keyword evidence="3 12" id="KW-0813">Transport</keyword>
<keyword evidence="11 12" id="KW-0407">Ion channel</keyword>
<feature type="region of interest" description="Disordered" evidence="13">
    <location>
        <begin position="1369"/>
        <end position="1390"/>
    </location>
</feature>
<dbReference type="Pfam" id="PF00078">
    <property type="entry name" value="RVT_1"/>
    <property type="match status" value="1"/>
</dbReference>
<evidence type="ECO:0000256" key="13">
    <source>
        <dbReference type="SAM" id="MobiDB-lite"/>
    </source>
</evidence>
<keyword evidence="5 12" id="KW-0812">Transmembrane</keyword>
<feature type="region of interest" description="Disordered" evidence="13">
    <location>
        <begin position="571"/>
        <end position="601"/>
    </location>
</feature>
<dbReference type="Pfam" id="PF03184">
    <property type="entry name" value="DDE_1"/>
    <property type="match status" value="1"/>
</dbReference>
<evidence type="ECO:0000256" key="8">
    <source>
        <dbReference type="ARBA" id="ARBA00023065"/>
    </source>
</evidence>
<feature type="compositionally biased region" description="Acidic residues" evidence="13">
    <location>
        <begin position="579"/>
        <end position="592"/>
    </location>
</feature>
<evidence type="ECO:0000256" key="3">
    <source>
        <dbReference type="ARBA" id="ARBA00022448"/>
    </source>
</evidence>
<evidence type="ECO:0000259" key="14">
    <source>
        <dbReference type="PROSITE" id="PS50878"/>
    </source>
</evidence>
<dbReference type="PROSITE" id="PS50878">
    <property type="entry name" value="RT_POL"/>
    <property type="match status" value="1"/>
</dbReference>
<dbReference type="OrthoDB" id="447463at2759"/>
<feature type="compositionally biased region" description="Basic and acidic residues" evidence="13">
    <location>
        <begin position="1077"/>
        <end position="1093"/>
    </location>
</feature>
<dbReference type="EMBL" id="LNIX01000001">
    <property type="protein sequence ID" value="OXA63637.1"/>
    <property type="molecule type" value="Genomic_DNA"/>
</dbReference>
<evidence type="ECO:0000313" key="16">
    <source>
        <dbReference type="Proteomes" id="UP000198287"/>
    </source>
</evidence>
<dbReference type="InterPro" id="IPR020903">
    <property type="entry name" value="ENaC_CS"/>
</dbReference>
<protein>
    <submittedName>
        <fullName evidence="15">Pickpocket protein 28</fullName>
    </submittedName>
</protein>
<keyword evidence="10 12" id="KW-0739">Sodium transport</keyword>